<dbReference type="Pfam" id="PF25944">
    <property type="entry name" value="Beta-barrel_RND"/>
    <property type="match status" value="1"/>
</dbReference>
<accession>A0A2S6NKM6</accession>
<keyword evidence="8" id="KW-0732">Signal</keyword>
<dbReference type="Gene3D" id="2.40.50.100">
    <property type="match status" value="1"/>
</dbReference>
<feature type="domain" description="Multidrug resistance protein MdtA-like barrel-sandwich hybrid" evidence="10">
    <location>
        <begin position="70"/>
        <end position="209"/>
    </location>
</feature>
<evidence type="ECO:0000256" key="1">
    <source>
        <dbReference type="ARBA" id="ARBA00004236"/>
    </source>
</evidence>
<feature type="domain" description="Multidrug resistance protein MdtA-like C-terminal permuted SH3" evidence="12">
    <location>
        <begin position="302"/>
        <end position="360"/>
    </location>
</feature>
<evidence type="ECO:0000259" key="12">
    <source>
        <dbReference type="Pfam" id="PF25967"/>
    </source>
</evidence>
<dbReference type="Pfam" id="PF25876">
    <property type="entry name" value="HH_MFP_RND"/>
    <property type="match status" value="1"/>
</dbReference>
<dbReference type="Proteomes" id="UP000239724">
    <property type="component" value="Unassembled WGS sequence"/>
</dbReference>
<dbReference type="InterPro" id="IPR058625">
    <property type="entry name" value="MdtA-like_BSH"/>
</dbReference>
<evidence type="ECO:0000313" key="14">
    <source>
        <dbReference type="Proteomes" id="UP000239724"/>
    </source>
</evidence>
<dbReference type="InterPro" id="IPR058626">
    <property type="entry name" value="MdtA-like_b-barrel"/>
</dbReference>
<keyword evidence="7" id="KW-0175">Coiled coil</keyword>
<evidence type="ECO:0000256" key="3">
    <source>
        <dbReference type="ARBA" id="ARBA00022448"/>
    </source>
</evidence>
<name>A0A2S6NKM6_RHOGL</name>
<sequence length="383" mass="40836">MADTSRNMVRMGRSVLAAVAAFAVLLAPCIAAAQLETAPSAIPVVAAKVTRQDVPIWLHGLGTVQAYYSVQLRPRVDGTLTRVPVREGQDVRKGDLLAVIDPRPYHATLAAALARKQQDEAQLANARADLARYAALSRSDFASHQQVDTQRAMVNQLVATLAGDDAQIETAQLNLSFCFITAPFNGRVGLRNVDPGNVVHSAEATPIMSIAQVQPITVTFTLPQDSLPAVTRAMGQHPVETVVYADDDRTELDRGVLLTADNTIDSTTGTIKLKADMPNKQRLLWPGQFVHVALLLGIDRDVVAVAAAAIQHGPDGLFVYRVGPNDVVAMQPVEVARQEGDLYVVSSGLLAGDVVVTNGQSRLQSGTRVAVREAPAEPAKPGT</sequence>
<dbReference type="InterPro" id="IPR006143">
    <property type="entry name" value="RND_pump_MFP"/>
</dbReference>
<keyword evidence="6" id="KW-0472">Membrane</keyword>
<comment type="subcellular location">
    <subcellularLocation>
        <location evidence="1">Cell membrane</location>
    </subcellularLocation>
</comment>
<feature type="coiled-coil region" evidence="7">
    <location>
        <begin position="109"/>
        <end position="136"/>
    </location>
</feature>
<feature type="domain" description="Multidrug resistance protein MdtA-like alpha-helical hairpin" evidence="9">
    <location>
        <begin position="109"/>
        <end position="177"/>
    </location>
</feature>
<dbReference type="GO" id="GO:1990281">
    <property type="term" value="C:efflux pump complex"/>
    <property type="evidence" value="ECO:0007669"/>
    <property type="project" value="TreeGrafter"/>
</dbReference>
<evidence type="ECO:0000256" key="2">
    <source>
        <dbReference type="ARBA" id="ARBA00009477"/>
    </source>
</evidence>
<dbReference type="AlphaFoldDB" id="A0A2S6NKM6"/>
<protein>
    <submittedName>
        <fullName evidence="13">Uncharacterized protein</fullName>
    </submittedName>
</protein>
<dbReference type="EMBL" id="NHRY01000070">
    <property type="protein sequence ID" value="PPQ35629.1"/>
    <property type="molecule type" value="Genomic_DNA"/>
</dbReference>
<dbReference type="Gene3D" id="2.40.420.20">
    <property type="match status" value="1"/>
</dbReference>
<dbReference type="NCBIfam" id="TIGR01730">
    <property type="entry name" value="RND_mfp"/>
    <property type="match status" value="1"/>
</dbReference>
<feature type="chain" id="PRO_5015484383" evidence="8">
    <location>
        <begin position="34"/>
        <end position="383"/>
    </location>
</feature>
<gene>
    <name evidence="13" type="ORF">CCS01_07100</name>
</gene>
<evidence type="ECO:0000256" key="5">
    <source>
        <dbReference type="ARBA" id="ARBA00022519"/>
    </source>
</evidence>
<dbReference type="InterPro" id="IPR058624">
    <property type="entry name" value="MdtA-like_HH"/>
</dbReference>
<dbReference type="Pfam" id="PF25967">
    <property type="entry name" value="RND-MFP_C"/>
    <property type="match status" value="1"/>
</dbReference>
<evidence type="ECO:0000256" key="4">
    <source>
        <dbReference type="ARBA" id="ARBA00022475"/>
    </source>
</evidence>
<comment type="caution">
    <text evidence="13">The sequence shown here is derived from an EMBL/GenBank/DDBJ whole genome shotgun (WGS) entry which is preliminary data.</text>
</comment>
<dbReference type="SUPFAM" id="SSF111369">
    <property type="entry name" value="HlyD-like secretion proteins"/>
    <property type="match status" value="1"/>
</dbReference>
<keyword evidence="4" id="KW-1003">Cell membrane</keyword>
<dbReference type="PANTHER" id="PTHR30469">
    <property type="entry name" value="MULTIDRUG RESISTANCE PROTEIN MDTA"/>
    <property type="match status" value="1"/>
</dbReference>
<dbReference type="GO" id="GO:0015562">
    <property type="term" value="F:efflux transmembrane transporter activity"/>
    <property type="evidence" value="ECO:0007669"/>
    <property type="project" value="TreeGrafter"/>
</dbReference>
<proteinExistence type="inferred from homology"/>
<keyword evidence="14" id="KW-1185">Reference proteome</keyword>
<dbReference type="Gene3D" id="2.40.30.170">
    <property type="match status" value="1"/>
</dbReference>
<evidence type="ECO:0000256" key="8">
    <source>
        <dbReference type="SAM" id="SignalP"/>
    </source>
</evidence>
<dbReference type="Pfam" id="PF25917">
    <property type="entry name" value="BSH_RND"/>
    <property type="match status" value="1"/>
</dbReference>
<evidence type="ECO:0000259" key="9">
    <source>
        <dbReference type="Pfam" id="PF25876"/>
    </source>
</evidence>
<evidence type="ECO:0000313" key="13">
    <source>
        <dbReference type="EMBL" id="PPQ35629.1"/>
    </source>
</evidence>
<feature type="domain" description="Multidrug resistance protein MdtA-like beta-barrel" evidence="11">
    <location>
        <begin position="215"/>
        <end position="296"/>
    </location>
</feature>
<evidence type="ECO:0000256" key="7">
    <source>
        <dbReference type="SAM" id="Coils"/>
    </source>
</evidence>
<keyword evidence="3" id="KW-0813">Transport</keyword>
<organism evidence="13 14">
    <name type="scientific">Rhodopila globiformis</name>
    <name type="common">Rhodopseudomonas globiformis</name>
    <dbReference type="NCBI Taxonomy" id="1071"/>
    <lineage>
        <taxon>Bacteria</taxon>
        <taxon>Pseudomonadati</taxon>
        <taxon>Pseudomonadota</taxon>
        <taxon>Alphaproteobacteria</taxon>
        <taxon>Acetobacterales</taxon>
        <taxon>Acetobacteraceae</taxon>
        <taxon>Rhodopila</taxon>
    </lineage>
</organism>
<evidence type="ECO:0000259" key="10">
    <source>
        <dbReference type="Pfam" id="PF25917"/>
    </source>
</evidence>
<dbReference type="Gene3D" id="1.10.287.470">
    <property type="entry name" value="Helix hairpin bin"/>
    <property type="match status" value="1"/>
</dbReference>
<comment type="similarity">
    <text evidence="2">Belongs to the membrane fusion protein (MFP) (TC 8.A.1) family.</text>
</comment>
<keyword evidence="5" id="KW-0997">Cell inner membrane</keyword>
<dbReference type="PANTHER" id="PTHR30469:SF12">
    <property type="entry name" value="MULTIDRUG RESISTANCE PROTEIN MDTA"/>
    <property type="match status" value="1"/>
</dbReference>
<dbReference type="InterPro" id="IPR058627">
    <property type="entry name" value="MdtA-like_C"/>
</dbReference>
<feature type="signal peptide" evidence="8">
    <location>
        <begin position="1"/>
        <end position="33"/>
    </location>
</feature>
<reference evidence="13 14" key="1">
    <citation type="journal article" date="2018" name="Arch. Microbiol.">
        <title>New insights into the metabolic potential of the phototrophic purple bacterium Rhodopila globiformis DSM 161(T) from its draft genome sequence and evidence for a vanadium-dependent nitrogenase.</title>
        <authorList>
            <person name="Imhoff J.F."/>
            <person name="Rahn T."/>
            <person name="Kunzel S."/>
            <person name="Neulinger S.C."/>
        </authorList>
    </citation>
    <scope>NUCLEOTIDE SEQUENCE [LARGE SCALE GENOMIC DNA]</scope>
    <source>
        <strain evidence="13 14">DSM 161</strain>
    </source>
</reference>
<evidence type="ECO:0000256" key="6">
    <source>
        <dbReference type="ARBA" id="ARBA00023136"/>
    </source>
</evidence>
<evidence type="ECO:0000259" key="11">
    <source>
        <dbReference type="Pfam" id="PF25944"/>
    </source>
</evidence>